<keyword evidence="1" id="KW-0812">Transmembrane</keyword>
<organism evidence="2 3">
    <name type="scientific">Sphingobacterium tenebrionis</name>
    <dbReference type="NCBI Taxonomy" id="3111775"/>
    <lineage>
        <taxon>Bacteria</taxon>
        <taxon>Pseudomonadati</taxon>
        <taxon>Bacteroidota</taxon>
        <taxon>Sphingobacteriia</taxon>
        <taxon>Sphingobacteriales</taxon>
        <taxon>Sphingobacteriaceae</taxon>
        <taxon>Sphingobacterium</taxon>
    </lineage>
</organism>
<evidence type="ECO:0000313" key="3">
    <source>
        <dbReference type="Proteomes" id="UP001363035"/>
    </source>
</evidence>
<dbReference type="EMBL" id="JAYLLN010000019">
    <property type="protein sequence ID" value="MEI5985049.1"/>
    <property type="molecule type" value="Genomic_DNA"/>
</dbReference>
<name>A0ABU8I5P5_9SPHI</name>
<evidence type="ECO:0000313" key="2">
    <source>
        <dbReference type="EMBL" id="MEI5985049.1"/>
    </source>
</evidence>
<feature type="transmembrane region" description="Helical" evidence="1">
    <location>
        <begin position="160"/>
        <end position="181"/>
    </location>
</feature>
<accession>A0ABU8I5P5</accession>
<dbReference type="Proteomes" id="UP001363035">
    <property type="component" value="Unassembled WGS sequence"/>
</dbReference>
<dbReference type="InterPro" id="IPR025250">
    <property type="entry name" value="DUF4199"/>
</dbReference>
<reference evidence="2 3" key="1">
    <citation type="submission" date="2024-01" db="EMBL/GenBank/DDBJ databases">
        <title>Sphingobacterium tenebrionis sp. nov., a novel endophyte isolated from tenebrio molitor intestines.</title>
        <authorList>
            <person name="Zhang C."/>
        </authorList>
    </citation>
    <scope>NUCLEOTIDE SEQUENCE [LARGE SCALE GENOMIC DNA]</scope>
    <source>
        <strain evidence="2 3">PU5-4</strain>
    </source>
</reference>
<sequence length="206" mass="22758">MELTTNENPLLKKKAITYGIILGVVSVVLAIASMYITINGTTLMSSAIQAGAVNYIPFLILVAVFSKSLRTANGGYWSFSVALKNIFIMLAVTALIGTLATMIMNWTMPQLQEQVLDKTRNMTIEYYESINASDEAIDTIVAELDKQRDALGSLSIGQNVLGLFIYFLVYFVLALIFAAIFKKEKPMFKEQVATDSAHPWQNNPEA</sequence>
<comment type="caution">
    <text evidence="2">The sequence shown here is derived from an EMBL/GenBank/DDBJ whole genome shotgun (WGS) entry which is preliminary data.</text>
</comment>
<keyword evidence="1" id="KW-1133">Transmembrane helix</keyword>
<feature type="transmembrane region" description="Helical" evidence="1">
    <location>
        <begin position="44"/>
        <end position="65"/>
    </location>
</feature>
<dbReference type="RefSeq" id="WP_099368035.1">
    <property type="nucleotide sequence ID" value="NZ_JAYLLN010000019.1"/>
</dbReference>
<evidence type="ECO:0000256" key="1">
    <source>
        <dbReference type="SAM" id="Phobius"/>
    </source>
</evidence>
<feature type="transmembrane region" description="Helical" evidence="1">
    <location>
        <begin position="86"/>
        <end position="108"/>
    </location>
</feature>
<feature type="transmembrane region" description="Helical" evidence="1">
    <location>
        <begin position="15"/>
        <end position="38"/>
    </location>
</feature>
<protein>
    <submittedName>
        <fullName evidence="2">DUF4199 domain-containing protein</fullName>
    </submittedName>
</protein>
<proteinExistence type="predicted"/>
<gene>
    <name evidence="2" type="ORF">VJ786_09045</name>
</gene>
<keyword evidence="1" id="KW-0472">Membrane</keyword>
<dbReference type="Pfam" id="PF13858">
    <property type="entry name" value="DUF4199"/>
    <property type="match status" value="1"/>
</dbReference>
<keyword evidence="3" id="KW-1185">Reference proteome</keyword>